<feature type="repeat" description="WD" evidence="4">
    <location>
        <begin position="44"/>
        <end position="76"/>
    </location>
</feature>
<keyword evidence="2" id="KW-0687">Ribonucleoprotein</keyword>
<keyword evidence="6" id="KW-1185">Reference proteome</keyword>
<comment type="similarity">
    <text evidence="1">Belongs to the WD repeat G protein beta family. Ribosomal protein RACK1 subfamily.</text>
</comment>
<dbReference type="Ensembl" id="ENSDNVT00000009619.1">
    <property type="protein sequence ID" value="ENSDNVP00000007956.1"/>
    <property type="gene ID" value="ENSDNVG00000005666.1"/>
</dbReference>
<evidence type="ECO:0000256" key="2">
    <source>
        <dbReference type="ARBA" id="ARBA00022980"/>
    </source>
</evidence>
<dbReference type="PROSITE" id="PS50082">
    <property type="entry name" value="WD_REPEATS_2"/>
    <property type="match status" value="1"/>
</dbReference>
<dbReference type="AlphaFoldDB" id="A0A8C4JDM7"/>
<evidence type="ECO:0000256" key="3">
    <source>
        <dbReference type="ARBA" id="ARBA00035297"/>
    </source>
</evidence>
<dbReference type="GO" id="GO:0045182">
    <property type="term" value="F:translation regulator activity"/>
    <property type="evidence" value="ECO:0007669"/>
    <property type="project" value="InterPro"/>
</dbReference>
<dbReference type="Proteomes" id="UP000694423">
    <property type="component" value="Unplaced"/>
</dbReference>
<evidence type="ECO:0000256" key="4">
    <source>
        <dbReference type="PROSITE-ProRule" id="PRU00221"/>
    </source>
</evidence>
<name>A0A8C4JDM7_DRONO</name>
<dbReference type="InterPro" id="IPR001680">
    <property type="entry name" value="WD40_rpt"/>
</dbReference>
<sequence length="169" mass="19338">MSEQMTPCGIHGGWVMQIATTLQFLDGIFSASHDKTIMHHHPLFCGQTKDMLSMAFLSDACQIISGFRDKTIKLWKTLHILSCVFSSWVTDSQAMFWDLNEEEHLYTLDRGDIINTLCFSPDHYWLCVKAKYSGLLGCLNFEYLLKLLLSMQPESFHCTSIAHHVKQST</sequence>
<proteinExistence type="inferred from homology"/>
<evidence type="ECO:0000256" key="1">
    <source>
        <dbReference type="ARBA" id="ARBA00007253"/>
    </source>
</evidence>
<accession>A0A8C4JDM7</accession>
<organism evidence="5 6">
    <name type="scientific">Dromaius novaehollandiae</name>
    <name type="common">Emu</name>
    <dbReference type="NCBI Taxonomy" id="8790"/>
    <lineage>
        <taxon>Eukaryota</taxon>
        <taxon>Metazoa</taxon>
        <taxon>Chordata</taxon>
        <taxon>Craniata</taxon>
        <taxon>Vertebrata</taxon>
        <taxon>Euteleostomi</taxon>
        <taxon>Archelosauria</taxon>
        <taxon>Archosauria</taxon>
        <taxon>Dinosauria</taxon>
        <taxon>Saurischia</taxon>
        <taxon>Theropoda</taxon>
        <taxon>Coelurosauria</taxon>
        <taxon>Aves</taxon>
        <taxon>Palaeognathae</taxon>
        <taxon>Casuariiformes</taxon>
        <taxon>Dromaiidae</taxon>
        <taxon>Dromaius</taxon>
    </lineage>
</organism>
<keyword evidence="2" id="KW-0689">Ribosomal protein</keyword>
<dbReference type="GO" id="GO:0005840">
    <property type="term" value="C:ribosome"/>
    <property type="evidence" value="ECO:0007669"/>
    <property type="project" value="UniProtKB-KW"/>
</dbReference>
<dbReference type="GO" id="GO:0043022">
    <property type="term" value="F:ribosome binding"/>
    <property type="evidence" value="ECO:0007669"/>
    <property type="project" value="InterPro"/>
</dbReference>
<dbReference type="SUPFAM" id="SSF50978">
    <property type="entry name" value="WD40 repeat-like"/>
    <property type="match status" value="1"/>
</dbReference>
<protein>
    <recommendedName>
        <fullName evidence="3">Small ribosomal subunit protein RACK1</fullName>
    </recommendedName>
</protein>
<keyword evidence="4" id="KW-0853">WD repeat</keyword>
<evidence type="ECO:0000313" key="6">
    <source>
        <dbReference type="Proteomes" id="UP000694423"/>
    </source>
</evidence>
<dbReference type="InterPro" id="IPR036322">
    <property type="entry name" value="WD40_repeat_dom_sf"/>
</dbReference>
<dbReference type="PANTHER" id="PTHR19868">
    <property type="entry name" value="RECEPTOR FOR ACTIVATED PROTEIN KINASE C RACK1"/>
    <property type="match status" value="1"/>
</dbReference>
<reference evidence="5" key="2">
    <citation type="submission" date="2025-09" db="UniProtKB">
        <authorList>
            <consortium name="Ensembl"/>
        </authorList>
    </citation>
    <scope>IDENTIFICATION</scope>
</reference>
<evidence type="ECO:0000313" key="5">
    <source>
        <dbReference type="Ensembl" id="ENSDNVP00000007956.1"/>
    </source>
</evidence>
<dbReference type="InterPro" id="IPR045223">
    <property type="entry name" value="RACK1-like"/>
</dbReference>
<reference evidence="5" key="1">
    <citation type="submission" date="2025-08" db="UniProtKB">
        <authorList>
            <consortium name="Ensembl"/>
        </authorList>
    </citation>
    <scope>IDENTIFICATION</scope>
</reference>
<dbReference type="InterPro" id="IPR015943">
    <property type="entry name" value="WD40/YVTN_repeat-like_dom_sf"/>
</dbReference>
<dbReference type="Gene3D" id="2.130.10.10">
    <property type="entry name" value="YVTN repeat-like/Quinoprotein amine dehydrogenase"/>
    <property type="match status" value="2"/>
</dbReference>
<dbReference type="Pfam" id="PF00400">
    <property type="entry name" value="WD40"/>
    <property type="match status" value="1"/>
</dbReference>